<keyword evidence="14" id="KW-1185">Reference proteome</keyword>
<dbReference type="SUPFAM" id="SSF48019">
    <property type="entry name" value="post-AAA+ oligomerization domain-like"/>
    <property type="match status" value="1"/>
</dbReference>
<dbReference type="InterPro" id="IPR003593">
    <property type="entry name" value="AAA+_ATPase"/>
</dbReference>
<dbReference type="PANTHER" id="PTHR23389:SF6">
    <property type="entry name" value="REPLICATION FACTOR C SUBUNIT 1"/>
    <property type="match status" value="1"/>
</dbReference>
<dbReference type="GO" id="GO:0006281">
    <property type="term" value="P:DNA repair"/>
    <property type="evidence" value="ECO:0007669"/>
    <property type="project" value="InterPro"/>
</dbReference>
<evidence type="ECO:0000313" key="14">
    <source>
        <dbReference type="Proteomes" id="UP001168990"/>
    </source>
</evidence>
<dbReference type="Pfam" id="PF00004">
    <property type="entry name" value="AAA"/>
    <property type="match status" value="1"/>
</dbReference>
<sequence length="1026" mass="113961">MSQDIRSYFNLSGSKKPTKNANSTITKKRQAISSSDEEDSNKSITKLKEPVKKPSARKGTTRALSDSDDETIHKRSKSITKSLVKKTEKSLKPISIDSIFGNKPINRGDTLPVPKKLQDEEASIHDDDDFEATLRQVDMSEIDAMCSADTTETQTTGKRKNNSSDADTLPKKLKLDSNEEIENKNADQSKTLNITKLIISQKNKPKLDIVIEKKPEKRKMSHNDEKAELIEEHIAKKKQHIEAYQAYLHRGGARNPGSKPIPNGSENCLAGLSFVVTGVMDSLEREELDELIEKYGGRVIKAVSKKTDYLVVGEPAGESKLAKARSYNIKQISEDELLDMIRTRPAKNSSKIIHSRSKKKKLSPPITLVKPESEESSPPIQKSSEKVELKPTKLVKSPESNIDQSPEEIKHKIAEKKITTPPESNVEIKSSTIQKIDNKTTKNDSVRVSYIGEAQALVEKYRPKSMKQIIGQHGDKSVAKKFYTWLQNWHKNQNSKVKPTKPSPWAKNDDGSFFKACLLSGPPGVGKTTTTQVVCSELGYDLLEFNASDTRSKRLLKEEISSLLSNTTVKGFYSINSQSKTSSKPVLLMDEVDGMAGNEDRGGLQELISLIKSTEIPIVCICNDRNNPKMRTLSNYTFDLRFQKPRIEQIRGAMKSLCCKENITITTENLDQLIISTNQDIRQVINHLAMLVSGSQNNDEKNDKRVNKDLKIGPWDVVRKVFSAEEHKTMSIHDKSDLFFHDYNIAGLFVQENYLTVVPKCPKNEILQRIADSAESLAMGDLVEKSIRNNGSWSMLPIQACYSSVIPGSLMSGYIGGQINFPSWLGRNSKKGKFDRLLQEITVHTRLVTGASKEAINIDYLKPLRDAILRPLVTEGSEGVAKAINTMNHYHLLRDDLDALVEVSLWPGERDPLQSVDSKVKAAFTRAYNKSAVPTPFSMGAATKKKGGIEPQDSGFIDEAENYGESDNDDEDDGDDDNLDSDRMVKAKKVASSKPAASTSKDKAPTRRGGGGKSAARGKPGRGRGK</sequence>
<dbReference type="GO" id="GO:0016887">
    <property type="term" value="F:ATP hydrolysis activity"/>
    <property type="evidence" value="ECO:0007669"/>
    <property type="project" value="InterPro"/>
</dbReference>
<feature type="region of interest" description="Disordered" evidence="11">
    <location>
        <begin position="1"/>
        <end position="113"/>
    </location>
</feature>
<evidence type="ECO:0000256" key="9">
    <source>
        <dbReference type="ARBA" id="ARBA00023242"/>
    </source>
</evidence>
<evidence type="ECO:0000256" key="6">
    <source>
        <dbReference type="ARBA" id="ARBA00022741"/>
    </source>
</evidence>
<dbReference type="Pfam" id="PF00533">
    <property type="entry name" value="BRCT"/>
    <property type="match status" value="1"/>
</dbReference>
<protein>
    <recommendedName>
        <fullName evidence="3 10">Replication factor C subunit 1</fullName>
    </recommendedName>
</protein>
<dbReference type="SMART" id="SM00382">
    <property type="entry name" value="AAA"/>
    <property type="match status" value="1"/>
</dbReference>
<feature type="region of interest" description="Disordered" evidence="11">
    <location>
        <begin position="347"/>
        <end position="389"/>
    </location>
</feature>
<evidence type="ECO:0000256" key="2">
    <source>
        <dbReference type="ARBA" id="ARBA00006116"/>
    </source>
</evidence>
<dbReference type="Gene3D" id="3.40.50.10190">
    <property type="entry name" value="BRCT domain"/>
    <property type="match status" value="1"/>
</dbReference>
<dbReference type="InterPro" id="IPR001357">
    <property type="entry name" value="BRCT_dom"/>
</dbReference>
<dbReference type="GO" id="GO:0003677">
    <property type="term" value="F:DNA binding"/>
    <property type="evidence" value="ECO:0007669"/>
    <property type="project" value="UniProtKB-KW"/>
</dbReference>
<evidence type="ECO:0000256" key="5">
    <source>
        <dbReference type="ARBA" id="ARBA00022705"/>
    </source>
</evidence>
<reference evidence="13" key="2">
    <citation type="submission" date="2023-03" db="EMBL/GenBank/DDBJ databases">
        <authorList>
            <person name="Inwood S.N."/>
            <person name="Skelly J.G."/>
            <person name="Guhlin J."/>
            <person name="Harrop T.W.R."/>
            <person name="Goldson S.G."/>
            <person name="Dearden P.K."/>
        </authorList>
    </citation>
    <scope>NUCLEOTIDE SEQUENCE</scope>
    <source>
        <strain evidence="13">Irish</strain>
        <tissue evidence="13">Whole body</tissue>
    </source>
</reference>
<keyword evidence="8" id="KW-0238">DNA-binding</keyword>
<dbReference type="SMART" id="SM00292">
    <property type="entry name" value="BRCT"/>
    <property type="match status" value="1"/>
</dbReference>
<name>A0AA39F6Z4_9HYME</name>
<feature type="compositionally biased region" description="Acidic residues" evidence="11">
    <location>
        <begin position="956"/>
        <end position="979"/>
    </location>
</feature>
<dbReference type="Gene3D" id="3.40.50.300">
    <property type="entry name" value="P-loop containing nucleotide triphosphate hydrolases"/>
    <property type="match status" value="1"/>
</dbReference>
<dbReference type="GO" id="GO:0005634">
    <property type="term" value="C:nucleus"/>
    <property type="evidence" value="ECO:0007669"/>
    <property type="project" value="UniProtKB-SubCell"/>
</dbReference>
<dbReference type="InterPro" id="IPR013725">
    <property type="entry name" value="DNA_replication_fac_RFC1_C"/>
</dbReference>
<dbReference type="Gene3D" id="1.20.272.10">
    <property type="match status" value="1"/>
</dbReference>
<evidence type="ECO:0000313" key="13">
    <source>
        <dbReference type="EMBL" id="KAK0164106.1"/>
    </source>
</evidence>
<dbReference type="FunFam" id="1.20.272.10:FF:000005">
    <property type="entry name" value="Replication factor C subunit 1"/>
    <property type="match status" value="1"/>
</dbReference>
<dbReference type="GO" id="GO:0006260">
    <property type="term" value="P:DNA replication"/>
    <property type="evidence" value="ECO:0007669"/>
    <property type="project" value="UniProtKB-KW"/>
</dbReference>
<keyword evidence="9 10" id="KW-0539">Nucleus</keyword>
<reference evidence="13" key="1">
    <citation type="journal article" date="2023" name="bioRxiv">
        <title>Scaffold-level genome assemblies of two parasitoid biocontrol wasps reveal the parthenogenesis mechanism and an associated novel virus.</title>
        <authorList>
            <person name="Inwood S."/>
            <person name="Skelly J."/>
            <person name="Guhlin J."/>
            <person name="Harrop T."/>
            <person name="Goldson S."/>
            <person name="Dearden P."/>
        </authorList>
    </citation>
    <scope>NUCLEOTIDE SEQUENCE</scope>
    <source>
        <strain evidence="13">Irish</strain>
        <tissue evidence="13">Whole body</tissue>
    </source>
</reference>
<dbReference type="FunFam" id="3.40.50.300:FF:000395">
    <property type="entry name" value="Replication factor C subunit 1"/>
    <property type="match status" value="1"/>
</dbReference>
<dbReference type="InterPro" id="IPR036420">
    <property type="entry name" value="BRCT_dom_sf"/>
</dbReference>
<feature type="domain" description="BRCT" evidence="12">
    <location>
        <begin position="264"/>
        <end position="344"/>
    </location>
</feature>
<dbReference type="InterPro" id="IPR012178">
    <property type="entry name" value="RFC1"/>
</dbReference>
<dbReference type="PROSITE" id="PS50172">
    <property type="entry name" value="BRCT"/>
    <property type="match status" value="1"/>
</dbReference>
<comment type="subcellular location">
    <subcellularLocation>
        <location evidence="1 10">Nucleus</location>
    </subcellularLocation>
</comment>
<evidence type="ECO:0000256" key="8">
    <source>
        <dbReference type="ARBA" id="ARBA00023125"/>
    </source>
</evidence>
<dbReference type="GO" id="GO:0005663">
    <property type="term" value="C:DNA replication factor C complex"/>
    <property type="evidence" value="ECO:0007669"/>
    <property type="project" value="InterPro"/>
</dbReference>
<feature type="compositionally biased region" description="Basic residues" evidence="11">
    <location>
        <begin position="353"/>
        <end position="362"/>
    </location>
</feature>
<dbReference type="FunFam" id="3.40.50.10190:FF:000001">
    <property type="entry name" value="Replication factor C subunit 1"/>
    <property type="match status" value="1"/>
</dbReference>
<dbReference type="CDD" id="cd00009">
    <property type="entry name" value="AAA"/>
    <property type="match status" value="1"/>
</dbReference>
<dbReference type="PIRSF" id="PIRSF036578">
    <property type="entry name" value="RFC1"/>
    <property type="match status" value="1"/>
</dbReference>
<keyword evidence="4" id="KW-0597">Phosphoprotein</keyword>
<comment type="similarity">
    <text evidence="2 10">Belongs to the activator 1 large subunit family.</text>
</comment>
<keyword evidence="5 10" id="KW-0235">DNA replication</keyword>
<gene>
    <name evidence="13" type="ORF">PV328_002769</name>
</gene>
<evidence type="ECO:0000256" key="1">
    <source>
        <dbReference type="ARBA" id="ARBA00004123"/>
    </source>
</evidence>
<feature type="compositionally biased region" description="Polar residues" evidence="11">
    <location>
        <begin position="1"/>
        <end position="25"/>
    </location>
</feature>
<evidence type="ECO:0000256" key="7">
    <source>
        <dbReference type="ARBA" id="ARBA00022840"/>
    </source>
</evidence>
<dbReference type="InterPro" id="IPR003959">
    <property type="entry name" value="ATPase_AAA_core"/>
</dbReference>
<evidence type="ECO:0000256" key="4">
    <source>
        <dbReference type="ARBA" id="ARBA00022553"/>
    </source>
</evidence>
<dbReference type="Pfam" id="PF08519">
    <property type="entry name" value="RFC1"/>
    <property type="match status" value="1"/>
</dbReference>
<dbReference type="Pfam" id="PF25361">
    <property type="entry name" value="AAA_lid_RFC1"/>
    <property type="match status" value="1"/>
</dbReference>
<dbReference type="AlphaFoldDB" id="A0AA39F6Z4"/>
<keyword evidence="7 10" id="KW-0067">ATP-binding</keyword>
<evidence type="ECO:0000256" key="10">
    <source>
        <dbReference type="PIRNR" id="PIRNR036578"/>
    </source>
</evidence>
<dbReference type="EMBL" id="JAQQBS010001422">
    <property type="protein sequence ID" value="KAK0164106.1"/>
    <property type="molecule type" value="Genomic_DNA"/>
</dbReference>
<evidence type="ECO:0000259" key="12">
    <source>
        <dbReference type="PROSITE" id="PS50172"/>
    </source>
</evidence>
<dbReference type="SUPFAM" id="SSF52540">
    <property type="entry name" value="P-loop containing nucleoside triphosphate hydrolases"/>
    <property type="match status" value="1"/>
</dbReference>
<proteinExistence type="inferred from homology"/>
<dbReference type="SUPFAM" id="SSF52113">
    <property type="entry name" value="BRCT domain"/>
    <property type="match status" value="1"/>
</dbReference>
<organism evidence="13 14">
    <name type="scientific">Microctonus aethiopoides</name>
    <dbReference type="NCBI Taxonomy" id="144406"/>
    <lineage>
        <taxon>Eukaryota</taxon>
        <taxon>Metazoa</taxon>
        <taxon>Ecdysozoa</taxon>
        <taxon>Arthropoda</taxon>
        <taxon>Hexapoda</taxon>
        <taxon>Insecta</taxon>
        <taxon>Pterygota</taxon>
        <taxon>Neoptera</taxon>
        <taxon>Endopterygota</taxon>
        <taxon>Hymenoptera</taxon>
        <taxon>Apocrita</taxon>
        <taxon>Ichneumonoidea</taxon>
        <taxon>Braconidae</taxon>
        <taxon>Euphorinae</taxon>
        <taxon>Microctonus</taxon>
    </lineage>
</organism>
<dbReference type="Proteomes" id="UP001168990">
    <property type="component" value="Unassembled WGS sequence"/>
</dbReference>
<dbReference type="PANTHER" id="PTHR23389">
    <property type="entry name" value="CHROMOSOME TRANSMISSION FIDELITY FACTOR 18"/>
    <property type="match status" value="1"/>
</dbReference>
<accession>A0AA39F6Z4</accession>
<evidence type="ECO:0000256" key="3">
    <source>
        <dbReference type="ARBA" id="ARBA00020401"/>
    </source>
</evidence>
<comment type="caution">
    <text evidence="13">The sequence shown here is derived from an EMBL/GenBank/DDBJ whole genome shotgun (WGS) entry which is preliminary data.</text>
</comment>
<dbReference type="Gene3D" id="1.10.8.60">
    <property type="match status" value="1"/>
</dbReference>
<dbReference type="InterPro" id="IPR027417">
    <property type="entry name" value="P-loop_NTPase"/>
</dbReference>
<feature type="region of interest" description="Disordered" evidence="11">
    <location>
        <begin position="145"/>
        <end position="170"/>
    </location>
</feature>
<keyword evidence="6 10" id="KW-0547">Nucleotide-binding</keyword>
<dbReference type="GO" id="GO:0005524">
    <property type="term" value="F:ATP binding"/>
    <property type="evidence" value="ECO:0007669"/>
    <property type="project" value="UniProtKB-UniRule"/>
</dbReference>
<evidence type="ECO:0000256" key="11">
    <source>
        <dbReference type="SAM" id="MobiDB-lite"/>
    </source>
</evidence>
<feature type="region of interest" description="Disordered" evidence="11">
    <location>
        <begin position="935"/>
        <end position="1026"/>
    </location>
</feature>
<dbReference type="CDD" id="cd17752">
    <property type="entry name" value="BRCT_RFC1"/>
    <property type="match status" value="1"/>
</dbReference>
<dbReference type="InterPro" id="IPR008921">
    <property type="entry name" value="DNA_pol3_clamp-load_cplx_C"/>
</dbReference>
<dbReference type="GO" id="GO:0003689">
    <property type="term" value="F:DNA clamp loader activity"/>
    <property type="evidence" value="ECO:0007669"/>
    <property type="project" value="UniProtKB-UniRule"/>
</dbReference>